<gene>
    <name evidence="1" type="ORF">g.4206</name>
</gene>
<name>A0A1B6F2B3_9HEMI</name>
<dbReference type="CDD" id="cd04301">
    <property type="entry name" value="NAT_SF"/>
    <property type="match status" value="1"/>
</dbReference>
<reference evidence="1" key="1">
    <citation type="submission" date="2015-11" db="EMBL/GenBank/DDBJ databases">
        <title>De novo transcriptome assembly of four potential Pierce s Disease insect vectors from Arizona vineyards.</title>
        <authorList>
            <person name="Tassone E.E."/>
        </authorList>
    </citation>
    <scope>NUCLEOTIDE SEQUENCE</scope>
</reference>
<accession>A0A1B6F2B3</accession>
<dbReference type="AlphaFoldDB" id="A0A1B6F2B3"/>
<dbReference type="PANTHER" id="PTHR20905">
    <property type="entry name" value="N-ACETYLTRANSFERASE-RELATED"/>
    <property type="match status" value="1"/>
</dbReference>
<protein>
    <recommendedName>
        <fullName evidence="2">N-acetyltransferase domain-containing protein</fullName>
    </recommendedName>
</protein>
<dbReference type="EMBL" id="GECZ01025528">
    <property type="protein sequence ID" value="JAS44241.1"/>
    <property type="molecule type" value="Transcribed_RNA"/>
</dbReference>
<dbReference type="GO" id="GO:0008080">
    <property type="term" value="F:N-acetyltransferase activity"/>
    <property type="evidence" value="ECO:0007669"/>
    <property type="project" value="TreeGrafter"/>
</dbReference>
<organism evidence="1">
    <name type="scientific">Cuerna arida</name>
    <dbReference type="NCBI Taxonomy" id="1464854"/>
    <lineage>
        <taxon>Eukaryota</taxon>
        <taxon>Metazoa</taxon>
        <taxon>Ecdysozoa</taxon>
        <taxon>Arthropoda</taxon>
        <taxon>Hexapoda</taxon>
        <taxon>Insecta</taxon>
        <taxon>Pterygota</taxon>
        <taxon>Neoptera</taxon>
        <taxon>Paraneoptera</taxon>
        <taxon>Hemiptera</taxon>
        <taxon>Auchenorrhyncha</taxon>
        <taxon>Membracoidea</taxon>
        <taxon>Cicadellidae</taxon>
        <taxon>Cicadellinae</taxon>
        <taxon>Proconiini</taxon>
        <taxon>Cuerna</taxon>
    </lineage>
</organism>
<dbReference type="InterPro" id="IPR016181">
    <property type="entry name" value="Acyl_CoA_acyltransferase"/>
</dbReference>
<evidence type="ECO:0008006" key="2">
    <source>
        <dbReference type="Google" id="ProtNLM"/>
    </source>
</evidence>
<proteinExistence type="predicted"/>
<evidence type="ECO:0000313" key="1">
    <source>
        <dbReference type="EMBL" id="JAS44241.1"/>
    </source>
</evidence>
<dbReference type="Gene3D" id="3.40.630.30">
    <property type="match status" value="1"/>
</dbReference>
<dbReference type="SUPFAM" id="SSF55729">
    <property type="entry name" value="Acyl-CoA N-acyltransferases (Nat)"/>
    <property type="match status" value="1"/>
</dbReference>
<dbReference type="PANTHER" id="PTHR20905:SF28">
    <property type="entry name" value="GH28833P-RELATED"/>
    <property type="match status" value="1"/>
</dbReference>
<sequence length="232" mass="25930">MTKWGEKNGIEFWTMPPERAEEASEVLRNGFFEDEAFCNYTGISEDSEGQKELSNLAVTCAKDGISTMAIDIQTGKIVGVSYNKIQVIPPPGQKAFFAEFRDSRCKSKTAKDLISEMILFDNLVDLFEKYKTDRAGEIMFLGTHRDYRKRGVAVGLVDAALAVLRALPPPQRPLIATAIFTSPYSIRVGRTLEFDEVIQVPMKDKILNGKPFSEHPKIGLDHPGSIVMVKRL</sequence>